<dbReference type="Proteomes" id="UP000235015">
    <property type="component" value="Unassembled WGS sequence"/>
</dbReference>
<keyword evidence="2" id="KW-1133">Transmembrane helix</keyword>
<keyword evidence="2" id="KW-0472">Membrane</keyword>
<name>A0A2N6CR88_9GAMM</name>
<dbReference type="AlphaFoldDB" id="A0A2N6CR88"/>
<dbReference type="RefSeq" id="WP_273441037.1">
    <property type="nucleotide sequence ID" value="NZ_PKUN01000031.1"/>
</dbReference>
<comment type="caution">
    <text evidence="3">The sequence shown here is derived from an EMBL/GenBank/DDBJ whole genome shotgun (WGS) entry which is preliminary data.</text>
</comment>
<feature type="transmembrane region" description="Helical" evidence="2">
    <location>
        <begin position="12"/>
        <end position="32"/>
    </location>
</feature>
<feature type="transmembrane region" description="Helical" evidence="2">
    <location>
        <begin position="124"/>
        <end position="142"/>
    </location>
</feature>
<organism evidence="3 4">
    <name type="scientific">Sedimenticola selenatireducens</name>
    <dbReference type="NCBI Taxonomy" id="191960"/>
    <lineage>
        <taxon>Bacteria</taxon>
        <taxon>Pseudomonadati</taxon>
        <taxon>Pseudomonadota</taxon>
        <taxon>Gammaproteobacteria</taxon>
        <taxon>Chromatiales</taxon>
        <taxon>Sedimenticolaceae</taxon>
        <taxon>Sedimenticola</taxon>
    </lineage>
</organism>
<sequence>MSISVEFGFEFFKTIAPMIVAAGGVAIGLELLKQKLERKLREKYGESQEERISRLTRNLKEATTAISEIESELKERHALAEKVKADYERYEKLASLKEEEVEAVMQALRGELREEGAKSLWKSAAINLVFFLAGVAVTIYMAV</sequence>
<evidence type="ECO:0000313" key="3">
    <source>
        <dbReference type="EMBL" id="PLX59581.1"/>
    </source>
</evidence>
<evidence type="ECO:0000313" key="4">
    <source>
        <dbReference type="Proteomes" id="UP000235015"/>
    </source>
</evidence>
<evidence type="ECO:0000256" key="1">
    <source>
        <dbReference type="SAM" id="Coils"/>
    </source>
</evidence>
<accession>A0A2N6CR88</accession>
<feature type="coiled-coil region" evidence="1">
    <location>
        <begin position="45"/>
        <end position="107"/>
    </location>
</feature>
<evidence type="ECO:0000256" key="2">
    <source>
        <dbReference type="SAM" id="Phobius"/>
    </source>
</evidence>
<gene>
    <name evidence="3" type="ORF">C0630_19345</name>
</gene>
<dbReference type="EMBL" id="PKUN01000031">
    <property type="protein sequence ID" value="PLX59581.1"/>
    <property type="molecule type" value="Genomic_DNA"/>
</dbReference>
<protein>
    <submittedName>
        <fullName evidence="3">Uncharacterized protein</fullName>
    </submittedName>
</protein>
<reference evidence="3 4" key="1">
    <citation type="submission" date="2017-11" db="EMBL/GenBank/DDBJ databases">
        <title>Genome-resolved metagenomics identifies genetic mobility, metabolic interactions, and unexpected diversity in perchlorate-reducing communities.</title>
        <authorList>
            <person name="Barnum T.P."/>
            <person name="Figueroa I.A."/>
            <person name="Carlstrom C.I."/>
            <person name="Lucas L.N."/>
            <person name="Engelbrektson A.L."/>
            <person name="Coates J.D."/>
        </authorList>
    </citation>
    <scope>NUCLEOTIDE SEQUENCE [LARGE SCALE GENOMIC DNA]</scope>
    <source>
        <strain evidence="3">BM301</strain>
    </source>
</reference>
<keyword evidence="1" id="KW-0175">Coiled coil</keyword>
<proteinExistence type="predicted"/>
<keyword evidence="2" id="KW-0812">Transmembrane</keyword>